<evidence type="ECO:0000313" key="2">
    <source>
        <dbReference type="Proteomes" id="UP000625682"/>
    </source>
</evidence>
<dbReference type="AlphaFoldDB" id="A0A917P920"/>
<reference evidence="1" key="1">
    <citation type="journal article" date="2014" name="Int. J. Syst. Evol. Microbiol.">
        <title>Complete genome sequence of Corynebacterium casei LMG S-19264T (=DSM 44701T), isolated from a smear-ripened cheese.</title>
        <authorList>
            <consortium name="US DOE Joint Genome Institute (JGI-PGF)"/>
            <person name="Walter F."/>
            <person name="Albersmeier A."/>
            <person name="Kalinowski J."/>
            <person name="Ruckert C."/>
        </authorList>
    </citation>
    <scope>NUCLEOTIDE SEQUENCE</scope>
    <source>
        <strain evidence="1">CGMCC 4.7272</strain>
    </source>
</reference>
<dbReference type="Proteomes" id="UP000625682">
    <property type="component" value="Unassembled WGS sequence"/>
</dbReference>
<gene>
    <name evidence="1" type="ORF">GCM10012282_75230</name>
</gene>
<accession>A0A917P920</accession>
<comment type="caution">
    <text evidence="1">The sequence shown here is derived from an EMBL/GenBank/DDBJ whole genome shotgun (WGS) entry which is preliminary data.</text>
</comment>
<dbReference type="EMBL" id="BMMU01000045">
    <property type="protein sequence ID" value="GGJ67196.1"/>
    <property type="molecule type" value="Genomic_DNA"/>
</dbReference>
<protein>
    <submittedName>
        <fullName evidence="1">Uncharacterized protein</fullName>
    </submittedName>
</protein>
<name>A0A917P920_9ACTN</name>
<sequence>MASPNSYDLAVKIWTERPAETDVEAVLRGYFSLLRAGRTPEAEQLIDHCPVRHVLKSLWTGSVEASADEDEASGSPAADEWEQDLSWLGELDLAGFFWGHTGSHVNVEITYRTQIIKVALGFWVRPTDAGWVITGPATYW</sequence>
<organism evidence="1 2">
    <name type="scientific">Streptomyces lacrimifluminis</name>
    <dbReference type="NCBI Taxonomy" id="1500077"/>
    <lineage>
        <taxon>Bacteria</taxon>
        <taxon>Bacillati</taxon>
        <taxon>Actinomycetota</taxon>
        <taxon>Actinomycetes</taxon>
        <taxon>Kitasatosporales</taxon>
        <taxon>Streptomycetaceae</taxon>
        <taxon>Streptomyces</taxon>
    </lineage>
</organism>
<proteinExistence type="predicted"/>
<keyword evidence="2" id="KW-1185">Reference proteome</keyword>
<evidence type="ECO:0000313" key="1">
    <source>
        <dbReference type="EMBL" id="GGJ67196.1"/>
    </source>
</evidence>
<reference evidence="1" key="2">
    <citation type="submission" date="2020-09" db="EMBL/GenBank/DDBJ databases">
        <authorList>
            <person name="Sun Q."/>
            <person name="Zhou Y."/>
        </authorList>
    </citation>
    <scope>NUCLEOTIDE SEQUENCE</scope>
    <source>
        <strain evidence="1">CGMCC 4.7272</strain>
    </source>
</reference>